<evidence type="ECO:0000313" key="2">
    <source>
        <dbReference type="Proteomes" id="UP000398619"/>
    </source>
</evidence>
<sequence length="235" mass="26298">MKNLDKLLSWLQTSEYDAVILGRRDNFKWITEENANAVVTNAEVGVAHLLIEKDGSVTVAADSSDCSRMETEQNALRAKGMLIPWYESFEAHLKDYIGDRTFASDTGIVGTDNVQSELINVRMQLSEKELKRYRKIGQECAGIVEGVAMNARPGQTEQEIADKIRTGCIAKGISPDCVLVGSDERRYELSGVFSESTGIICKRRMFEGMEDAPSGRTDRIWLQGIYSNTRDERCN</sequence>
<protein>
    <recommendedName>
        <fullName evidence="3">Creatinase N-terminal domain-containing protein</fullName>
    </recommendedName>
</protein>
<proteinExistence type="predicted"/>
<evidence type="ECO:0008006" key="3">
    <source>
        <dbReference type="Google" id="ProtNLM"/>
    </source>
</evidence>
<organism evidence="1 2">
    <name type="scientific">Dorea longicatena</name>
    <dbReference type="NCBI Taxonomy" id="88431"/>
    <lineage>
        <taxon>Bacteria</taxon>
        <taxon>Bacillati</taxon>
        <taxon>Bacillota</taxon>
        <taxon>Clostridia</taxon>
        <taxon>Lachnospirales</taxon>
        <taxon>Lachnospiraceae</taxon>
        <taxon>Dorea</taxon>
    </lineage>
</organism>
<dbReference type="InterPro" id="IPR036005">
    <property type="entry name" value="Creatinase/aminopeptidase-like"/>
</dbReference>
<dbReference type="Proteomes" id="UP000398619">
    <property type="component" value="Unassembled WGS sequence"/>
</dbReference>
<dbReference type="RefSeq" id="WP_243123408.1">
    <property type="nucleotide sequence ID" value="NZ_CABHNM010000026.1"/>
</dbReference>
<dbReference type="AlphaFoldDB" id="A0A564SWH0"/>
<gene>
    <name evidence="1" type="ORF">DLSSTS7063_01017</name>
</gene>
<evidence type="ECO:0000313" key="1">
    <source>
        <dbReference type="EMBL" id="VUW99454.1"/>
    </source>
</evidence>
<reference evidence="1 2" key="1">
    <citation type="submission" date="2019-07" db="EMBL/GenBank/DDBJ databases">
        <authorList>
            <person name="Hibberd C M."/>
            <person name="Gehrig L. J."/>
            <person name="Chang H.-W."/>
            <person name="Venkatesh S."/>
        </authorList>
    </citation>
    <scope>NUCLEOTIDE SEQUENCE [LARGE SCALE GENOMIC DNA]</scope>
    <source>
        <strain evidence="1">Dorea_longicatena_SSTS_Bg7063</strain>
    </source>
</reference>
<dbReference type="SUPFAM" id="SSF55920">
    <property type="entry name" value="Creatinase/aminopeptidase"/>
    <property type="match status" value="1"/>
</dbReference>
<accession>A0A564SWH0</accession>
<dbReference type="EMBL" id="CABHNM010000026">
    <property type="protein sequence ID" value="VUW99454.1"/>
    <property type="molecule type" value="Genomic_DNA"/>
</dbReference>
<name>A0A564SWH0_9FIRM</name>